<organism evidence="2 3">
    <name type="scientific">Mycena metata</name>
    <dbReference type="NCBI Taxonomy" id="1033252"/>
    <lineage>
        <taxon>Eukaryota</taxon>
        <taxon>Fungi</taxon>
        <taxon>Dikarya</taxon>
        <taxon>Basidiomycota</taxon>
        <taxon>Agaricomycotina</taxon>
        <taxon>Agaricomycetes</taxon>
        <taxon>Agaricomycetidae</taxon>
        <taxon>Agaricales</taxon>
        <taxon>Marasmiineae</taxon>
        <taxon>Mycenaceae</taxon>
        <taxon>Mycena</taxon>
    </lineage>
</organism>
<keyword evidence="3" id="KW-1185">Reference proteome</keyword>
<feature type="compositionally biased region" description="Polar residues" evidence="1">
    <location>
        <begin position="112"/>
        <end position="129"/>
    </location>
</feature>
<reference evidence="2" key="1">
    <citation type="submission" date="2023-03" db="EMBL/GenBank/DDBJ databases">
        <title>Massive genome expansion in bonnet fungi (Mycena s.s.) driven by repeated elements and novel gene families across ecological guilds.</title>
        <authorList>
            <consortium name="Lawrence Berkeley National Laboratory"/>
            <person name="Harder C.B."/>
            <person name="Miyauchi S."/>
            <person name="Viragh M."/>
            <person name="Kuo A."/>
            <person name="Thoen E."/>
            <person name="Andreopoulos B."/>
            <person name="Lu D."/>
            <person name="Skrede I."/>
            <person name="Drula E."/>
            <person name="Henrissat B."/>
            <person name="Morin E."/>
            <person name="Kohler A."/>
            <person name="Barry K."/>
            <person name="LaButti K."/>
            <person name="Morin E."/>
            <person name="Salamov A."/>
            <person name="Lipzen A."/>
            <person name="Mereny Z."/>
            <person name="Hegedus B."/>
            <person name="Baldrian P."/>
            <person name="Stursova M."/>
            <person name="Weitz H."/>
            <person name="Taylor A."/>
            <person name="Grigoriev I.V."/>
            <person name="Nagy L.G."/>
            <person name="Martin F."/>
            <person name="Kauserud H."/>
        </authorList>
    </citation>
    <scope>NUCLEOTIDE SEQUENCE</scope>
    <source>
        <strain evidence="2">CBHHK182m</strain>
    </source>
</reference>
<sequence length="129" mass="14276">MHPWGSIWHDDCRTRIDVGVPGANILRSAVVSTKALEHLSIFRLYPRHTTPFRPGPNPACNPDLDLQAHDPSQARILLQPSLVCVRDSFSDPFPRPLPLPLQPLPLPLPAQLISSRTPTNGRARSSVVQ</sequence>
<gene>
    <name evidence="2" type="ORF">B0H16DRAFT_1712475</name>
</gene>
<dbReference type="EMBL" id="JARKIB010000009">
    <property type="protein sequence ID" value="KAJ7776095.1"/>
    <property type="molecule type" value="Genomic_DNA"/>
</dbReference>
<evidence type="ECO:0000256" key="1">
    <source>
        <dbReference type="SAM" id="MobiDB-lite"/>
    </source>
</evidence>
<evidence type="ECO:0000313" key="2">
    <source>
        <dbReference type="EMBL" id="KAJ7776095.1"/>
    </source>
</evidence>
<protein>
    <submittedName>
        <fullName evidence="2">Uncharacterized protein</fullName>
    </submittedName>
</protein>
<comment type="caution">
    <text evidence="2">The sequence shown here is derived from an EMBL/GenBank/DDBJ whole genome shotgun (WGS) entry which is preliminary data.</text>
</comment>
<proteinExistence type="predicted"/>
<feature type="region of interest" description="Disordered" evidence="1">
    <location>
        <begin position="110"/>
        <end position="129"/>
    </location>
</feature>
<dbReference type="Proteomes" id="UP001215598">
    <property type="component" value="Unassembled WGS sequence"/>
</dbReference>
<dbReference type="AlphaFoldDB" id="A0AAD7K120"/>
<accession>A0AAD7K120</accession>
<name>A0AAD7K120_9AGAR</name>
<evidence type="ECO:0000313" key="3">
    <source>
        <dbReference type="Proteomes" id="UP001215598"/>
    </source>
</evidence>